<gene>
    <name evidence="1" type="ORF">I6U48_21420</name>
</gene>
<organism evidence="1 2">
    <name type="scientific">Clostridium thailandense</name>
    <dbReference type="NCBI Taxonomy" id="2794346"/>
    <lineage>
        <taxon>Bacteria</taxon>
        <taxon>Bacillati</taxon>
        <taxon>Bacillota</taxon>
        <taxon>Clostridia</taxon>
        <taxon>Eubacteriales</taxon>
        <taxon>Clostridiaceae</taxon>
        <taxon>Clostridium</taxon>
    </lineage>
</organism>
<proteinExistence type="predicted"/>
<dbReference type="RefSeq" id="WP_218322518.1">
    <property type="nucleotide sequence ID" value="NZ_JAEEGC010000124.1"/>
</dbReference>
<sequence length="104" mass="11757">MGLAIENKYNYSTNASTKKNNSVTEQQEFSNILTEKKSSSNLNKGTIKFVMENGMAEAAYVDGIKMDLSDMFLTDKSQLKGEINRKYNKTDAEKLEEIFGLQDQ</sequence>
<dbReference type="Proteomes" id="UP000694308">
    <property type="component" value="Unassembled WGS sequence"/>
</dbReference>
<protein>
    <submittedName>
        <fullName evidence="1">Uncharacterized protein</fullName>
    </submittedName>
</protein>
<evidence type="ECO:0000313" key="1">
    <source>
        <dbReference type="EMBL" id="MBV7275466.1"/>
    </source>
</evidence>
<evidence type="ECO:0000313" key="2">
    <source>
        <dbReference type="Proteomes" id="UP000694308"/>
    </source>
</evidence>
<dbReference type="AlphaFoldDB" id="A0A949WSU2"/>
<name>A0A949WSU2_9CLOT</name>
<keyword evidence="2" id="KW-1185">Reference proteome</keyword>
<dbReference type="EMBL" id="JAEEGC010000124">
    <property type="protein sequence ID" value="MBV7275466.1"/>
    <property type="molecule type" value="Genomic_DNA"/>
</dbReference>
<reference evidence="1" key="1">
    <citation type="submission" date="2020-12" db="EMBL/GenBank/DDBJ databases">
        <title>Clostridium thailandense sp. nov., a novel acetogenic bacterium isolated from peat land soil in Thailand.</title>
        <authorList>
            <person name="Chaikitkaew S."/>
            <person name="Birkeland N.K."/>
        </authorList>
    </citation>
    <scope>NUCLEOTIDE SEQUENCE</scope>
    <source>
        <strain evidence="1">PL3</strain>
    </source>
</reference>
<comment type="caution">
    <text evidence="1">The sequence shown here is derived from an EMBL/GenBank/DDBJ whole genome shotgun (WGS) entry which is preliminary data.</text>
</comment>
<accession>A0A949WSU2</accession>